<keyword evidence="2" id="KW-1185">Reference proteome</keyword>
<evidence type="ECO:0000313" key="2">
    <source>
        <dbReference type="Proteomes" id="UP000823388"/>
    </source>
</evidence>
<protein>
    <submittedName>
        <fullName evidence="1">Uncharacterized protein</fullName>
    </submittedName>
</protein>
<dbReference type="Proteomes" id="UP000823388">
    <property type="component" value="Chromosome 5N"/>
</dbReference>
<sequence>MEYVSGGLGPICSRRWQAAAVDVPPRVCLRTSASWPARVQALHTGEGLSLSSIAPNARHRLLSTGVRMRTSTIYAPTSAVNSGSRQHISFICAIIHIYWTTLLVLETFKWSSSLVLMLLTDCSRLVGS</sequence>
<name>A0A8T0RTY0_PANVG</name>
<accession>A0A8T0RTY0</accession>
<proteinExistence type="predicted"/>
<evidence type="ECO:0000313" key="1">
    <source>
        <dbReference type="EMBL" id="KAG2588166.1"/>
    </source>
</evidence>
<comment type="caution">
    <text evidence="1">The sequence shown here is derived from an EMBL/GenBank/DDBJ whole genome shotgun (WGS) entry which is preliminary data.</text>
</comment>
<gene>
    <name evidence="1" type="ORF">PVAP13_5NG208424</name>
</gene>
<dbReference type="AlphaFoldDB" id="A0A8T0RTY0"/>
<reference evidence="1" key="1">
    <citation type="submission" date="2020-05" db="EMBL/GenBank/DDBJ databases">
        <title>WGS assembly of Panicum virgatum.</title>
        <authorList>
            <person name="Lovell J.T."/>
            <person name="Jenkins J."/>
            <person name="Shu S."/>
            <person name="Juenger T.E."/>
            <person name="Schmutz J."/>
        </authorList>
    </citation>
    <scope>NUCLEOTIDE SEQUENCE</scope>
    <source>
        <strain evidence="1">AP13</strain>
    </source>
</reference>
<dbReference type="EMBL" id="CM029046">
    <property type="protein sequence ID" value="KAG2588166.1"/>
    <property type="molecule type" value="Genomic_DNA"/>
</dbReference>
<organism evidence="1 2">
    <name type="scientific">Panicum virgatum</name>
    <name type="common">Blackwell switchgrass</name>
    <dbReference type="NCBI Taxonomy" id="38727"/>
    <lineage>
        <taxon>Eukaryota</taxon>
        <taxon>Viridiplantae</taxon>
        <taxon>Streptophyta</taxon>
        <taxon>Embryophyta</taxon>
        <taxon>Tracheophyta</taxon>
        <taxon>Spermatophyta</taxon>
        <taxon>Magnoliopsida</taxon>
        <taxon>Liliopsida</taxon>
        <taxon>Poales</taxon>
        <taxon>Poaceae</taxon>
        <taxon>PACMAD clade</taxon>
        <taxon>Panicoideae</taxon>
        <taxon>Panicodae</taxon>
        <taxon>Paniceae</taxon>
        <taxon>Panicinae</taxon>
        <taxon>Panicum</taxon>
        <taxon>Panicum sect. Hiantes</taxon>
    </lineage>
</organism>